<dbReference type="GO" id="GO:0006888">
    <property type="term" value="P:endoplasmic reticulum to Golgi vesicle-mediated transport"/>
    <property type="evidence" value="ECO:0007669"/>
    <property type="project" value="InterPro"/>
</dbReference>
<keyword evidence="5" id="KW-0175">Coiled coil</keyword>
<dbReference type="Pfam" id="PF13774">
    <property type="entry name" value="Longin"/>
    <property type="match status" value="1"/>
</dbReference>
<accession>A0AA89AGG5</accession>
<feature type="domain" description="Longin" evidence="7">
    <location>
        <begin position="6"/>
        <end position="121"/>
    </location>
</feature>
<organism evidence="8 9">
    <name type="scientific">Escallonia herrerae</name>
    <dbReference type="NCBI Taxonomy" id="1293975"/>
    <lineage>
        <taxon>Eukaryota</taxon>
        <taxon>Viridiplantae</taxon>
        <taxon>Streptophyta</taxon>
        <taxon>Embryophyta</taxon>
        <taxon>Tracheophyta</taxon>
        <taxon>Spermatophyta</taxon>
        <taxon>Magnoliopsida</taxon>
        <taxon>eudicotyledons</taxon>
        <taxon>Gunneridae</taxon>
        <taxon>Pentapetalae</taxon>
        <taxon>asterids</taxon>
        <taxon>campanulids</taxon>
        <taxon>Escalloniales</taxon>
        <taxon>Escalloniaceae</taxon>
        <taxon>Escallonia</taxon>
    </lineage>
</organism>
<dbReference type="Gene3D" id="3.30.450.50">
    <property type="entry name" value="Longin domain"/>
    <property type="match status" value="1"/>
</dbReference>
<evidence type="ECO:0000256" key="5">
    <source>
        <dbReference type="ARBA" id="ARBA00023054"/>
    </source>
</evidence>
<comment type="caution">
    <text evidence="8">The sequence shown here is derived from an EMBL/GenBank/DDBJ whole genome shotgun (WGS) entry which is preliminary data.</text>
</comment>
<comment type="similarity">
    <text evidence="3">Belongs to the synaptobrevin family.</text>
</comment>
<protein>
    <recommendedName>
        <fullName evidence="7">Longin domain-containing protein</fullName>
    </recommendedName>
</protein>
<dbReference type="GO" id="GO:0005789">
    <property type="term" value="C:endoplasmic reticulum membrane"/>
    <property type="evidence" value="ECO:0007669"/>
    <property type="project" value="UniProtKB-SubCell"/>
</dbReference>
<name>A0AA89AGG5_9ASTE</name>
<dbReference type="SUPFAM" id="SSF64356">
    <property type="entry name" value="SNARE-like"/>
    <property type="match status" value="1"/>
</dbReference>
<evidence type="ECO:0000256" key="6">
    <source>
        <dbReference type="ARBA" id="ARBA00023136"/>
    </source>
</evidence>
<dbReference type="EMBL" id="JAVXUP010002822">
    <property type="protein sequence ID" value="KAK3001247.1"/>
    <property type="molecule type" value="Genomic_DNA"/>
</dbReference>
<dbReference type="GO" id="GO:0015031">
    <property type="term" value="P:protein transport"/>
    <property type="evidence" value="ECO:0007669"/>
    <property type="project" value="UniProtKB-KW"/>
</dbReference>
<evidence type="ECO:0000256" key="1">
    <source>
        <dbReference type="ARBA" id="ARBA00004163"/>
    </source>
</evidence>
<dbReference type="PANTHER" id="PTHR45837">
    <property type="entry name" value="VESICLE-TRAFFICKING PROTEIN SEC22B"/>
    <property type="match status" value="1"/>
</dbReference>
<proteinExistence type="inferred from homology"/>
<dbReference type="FunFam" id="3.30.450.50:FF:000003">
    <property type="entry name" value="25.3 kDa vesicle transport protein-like"/>
    <property type="match status" value="1"/>
</dbReference>
<dbReference type="SMART" id="SM01270">
    <property type="entry name" value="Longin"/>
    <property type="match status" value="1"/>
</dbReference>
<dbReference type="CDD" id="cd14824">
    <property type="entry name" value="Longin"/>
    <property type="match status" value="1"/>
</dbReference>
<keyword evidence="6" id="KW-0472">Membrane</keyword>
<evidence type="ECO:0000256" key="2">
    <source>
        <dbReference type="ARBA" id="ARBA00004394"/>
    </source>
</evidence>
<dbReference type="GO" id="GO:0000139">
    <property type="term" value="C:Golgi membrane"/>
    <property type="evidence" value="ECO:0007669"/>
    <property type="project" value="UniProtKB-SubCell"/>
</dbReference>
<evidence type="ECO:0000259" key="7">
    <source>
        <dbReference type="PROSITE" id="PS50859"/>
    </source>
</evidence>
<keyword evidence="4" id="KW-0813">Transport</keyword>
<evidence type="ECO:0000256" key="4">
    <source>
        <dbReference type="ARBA" id="ARBA00022927"/>
    </source>
</evidence>
<dbReference type="PROSITE" id="PS50859">
    <property type="entry name" value="LONGIN"/>
    <property type="match status" value="1"/>
</dbReference>
<evidence type="ECO:0000313" key="8">
    <source>
        <dbReference type="EMBL" id="KAK3001247.1"/>
    </source>
</evidence>
<dbReference type="GO" id="GO:0005484">
    <property type="term" value="F:SNAP receptor activity"/>
    <property type="evidence" value="ECO:0007669"/>
    <property type="project" value="InterPro"/>
</dbReference>
<evidence type="ECO:0000313" key="9">
    <source>
        <dbReference type="Proteomes" id="UP001188597"/>
    </source>
</evidence>
<keyword evidence="9" id="KW-1185">Reference proteome</keyword>
<dbReference type="InterPro" id="IPR044565">
    <property type="entry name" value="Sec22"/>
</dbReference>
<evidence type="ECO:0000256" key="3">
    <source>
        <dbReference type="ARBA" id="ARBA00008025"/>
    </source>
</evidence>
<dbReference type="InterPro" id="IPR011012">
    <property type="entry name" value="Longin-like_dom_sf"/>
</dbReference>
<dbReference type="InterPro" id="IPR010908">
    <property type="entry name" value="Longin_dom"/>
</dbReference>
<dbReference type="Proteomes" id="UP001188597">
    <property type="component" value="Unassembled WGS sequence"/>
</dbReference>
<dbReference type="GO" id="GO:0006890">
    <property type="term" value="P:retrograde vesicle-mediated transport, Golgi to endoplasmic reticulum"/>
    <property type="evidence" value="ECO:0007669"/>
    <property type="project" value="InterPro"/>
</dbReference>
<comment type="subcellular location">
    <subcellularLocation>
        <location evidence="1">Endoplasmic reticulum membrane</location>
        <topology evidence="1">Single-pass type IV membrane protein</topology>
    </subcellularLocation>
    <subcellularLocation>
        <location evidence="2">Golgi apparatus membrane</location>
    </subcellularLocation>
</comment>
<keyword evidence="4" id="KW-0653">Protein transport</keyword>
<reference evidence="8" key="1">
    <citation type="submission" date="2022-12" db="EMBL/GenBank/DDBJ databases">
        <title>Draft genome assemblies for two species of Escallonia (Escalloniales).</title>
        <authorList>
            <person name="Chanderbali A."/>
            <person name="Dervinis C."/>
            <person name="Anghel I."/>
            <person name="Soltis D."/>
            <person name="Soltis P."/>
            <person name="Zapata F."/>
        </authorList>
    </citation>
    <scope>NUCLEOTIDE SEQUENCE</scope>
    <source>
        <strain evidence="8">UCBG64.0493</strain>
        <tissue evidence="8">Leaf</tissue>
    </source>
</reference>
<gene>
    <name evidence="8" type="ORF">RJ639_020374</name>
</gene>
<dbReference type="AlphaFoldDB" id="A0AA89AGG5"/>
<sequence>MVKLTIVGRVSDGLPLAKGPRYVDEENHNFAIYKQQGEFVLEEISREALPPSRMIIRIDHHCLSYMVENGICFITLCDSSYPRKLAFHYLQDLQKKFEKFERSLIDKITKPYSFVKFDSIIGSIRRQYLDTRTQANLSKLNAKSGQDTEIVTEHMSHILERKQRSGKTFIP</sequence>